<gene>
    <name evidence="4" type="ORF">ACFO0N_03200</name>
</gene>
<feature type="transmembrane region" description="Helical" evidence="2">
    <location>
        <begin position="116"/>
        <end position="138"/>
    </location>
</feature>
<dbReference type="EMBL" id="JBHSDS010000003">
    <property type="protein sequence ID" value="MFC4356952.1"/>
    <property type="molecule type" value="Genomic_DNA"/>
</dbReference>
<feature type="domain" description="DUF8215" evidence="3">
    <location>
        <begin position="37"/>
        <end position="166"/>
    </location>
</feature>
<accession>A0ABD5P8H3</accession>
<feature type="compositionally biased region" description="Basic and acidic residues" evidence="1">
    <location>
        <begin position="1"/>
        <end position="16"/>
    </location>
</feature>
<reference evidence="4 5" key="1">
    <citation type="journal article" date="2019" name="Int. J. Syst. Evol. Microbiol.">
        <title>The Global Catalogue of Microorganisms (GCM) 10K type strain sequencing project: providing services to taxonomists for standard genome sequencing and annotation.</title>
        <authorList>
            <consortium name="The Broad Institute Genomics Platform"/>
            <consortium name="The Broad Institute Genome Sequencing Center for Infectious Disease"/>
            <person name="Wu L."/>
            <person name="Ma J."/>
        </authorList>
    </citation>
    <scope>NUCLEOTIDE SEQUENCE [LARGE SCALE GENOMIC DNA]</scope>
    <source>
        <strain evidence="4 5">CGMCC 1.12553</strain>
    </source>
</reference>
<evidence type="ECO:0000313" key="5">
    <source>
        <dbReference type="Proteomes" id="UP001595921"/>
    </source>
</evidence>
<dbReference type="Proteomes" id="UP001595921">
    <property type="component" value="Unassembled WGS sequence"/>
</dbReference>
<comment type="caution">
    <text evidence="4">The sequence shown here is derived from an EMBL/GenBank/DDBJ whole genome shotgun (WGS) entry which is preliminary data.</text>
</comment>
<dbReference type="InterPro" id="IPR058528">
    <property type="entry name" value="DUF8215"/>
</dbReference>
<evidence type="ECO:0000256" key="1">
    <source>
        <dbReference type="SAM" id="MobiDB-lite"/>
    </source>
</evidence>
<proteinExistence type="predicted"/>
<keyword evidence="2" id="KW-1133">Transmembrane helix</keyword>
<keyword evidence="5" id="KW-1185">Reference proteome</keyword>
<dbReference type="AlphaFoldDB" id="A0ABD5P8H3"/>
<evidence type="ECO:0000313" key="4">
    <source>
        <dbReference type="EMBL" id="MFC4356952.1"/>
    </source>
</evidence>
<sequence length="228" mass="23358">MPSDGPRREGRREEGSRRRRARRGAHRPEAGSDRDGWLTQVVHYGFSQVVVLSTPLVWVVYRTTADAGTVRTAAVVGCLVAAVVVGTLRDGRVDAGPPWPTVTARRLGVGDGYRELVGRVASFSAAVGLAVFCGLVVADGGGSAVAVALVAAVVAALVVGSLPVLAGHGRRGTAVRGALHTGGLWAVADWAGLFAPAGVDATVVGCLLVVAVCALVDLRPAVRREAGT</sequence>
<name>A0ABD5P8H3_9EURY</name>
<keyword evidence="2" id="KW-0472">Membrane</keyword>
<evidence type="ECO:0000259" key="3">
    <source>
        <dbReference type="Pfam" id="PF26650"/>
    </source>
</evidence>
<protein>
    <recommendedName>
        <fullName evidence="3">DUF8215 domain-containing protein</fullName>
    </recommendedName>
</protein>
<dbReference type="Pfam" id="PF26650">
    <property type="entry name" value="DUF8215"/>
    <property type="match status" value="1"/>
</dbReference>
<organism evidence="4 5">
    <name type="scientific">Halobium salinum</name>
    <dbReference type="NCBI Taxonomy" id="1364940"/>
    <lineage>
        <taxon>Archaea</taxon>
        <taxon>Methanobacteriati</taxon>
        <taxon>Methanobacteriota</taxon>
        <taxon>Stenosarchaea group</taxon>
        <taxon>Halobacteria</taxon>
        <taxon>Halobacteriales</taxon>
        <taxon>Haloferacaceae</taxon>
        <taxon>Halobium</taxon>
    </lineage>
</organism>
<keyword evidence="2" id="KW-0812">Transmembrane</keyword>
<feature type="region of interest" description="Disordered" evidence="1">
    <location>
        <begin position="1"/>
        <end position="32"/>
    </location>
</feature>
<evidence type="ECO:0000256" key="2">
    <source>
        <dbReference type="SAM" id="Phobius"/>
    </source>
</evidence>
<feature type="transmembrane region" description="Helical" evidence="2">
    <location>
        <begin position="41"/>
        <end position="61"/>
    </location>
</feature>
<dbReference type="RefSeq" id="WP_267621882.1">
    <property type="nucleotide sequence ID" value="NZ_JAODIW010000006.1"/>
</dbReference>
<feature type="transmembrane region" description="Helical" evidence="2">
    <location>
        <begin position="201"/>
        <end position="218"/>
    </location>
</feature>
<feature type="transmembrane region" description="Helical" evidence="2">
    <location>
        <begin position="144"/>
        <end position="165"/>
    </location>
</feature>